<dbReference type="InParanoid" id="G0N6P3"/>
<dbReference type="FunFam" id="3.40.850.10:FF:000101">
    <property type="entry name" value="Slow myosin heavy chain 2"/>
    <property type="match status" value="1"/>
</dbReference>
<keyword evidence="5 8" id="KW-0518">Myosin</keyword>
<evidence type="ECO:0000313" key="11">
    <source>
        <dbReference type="EMBL" id="EGT53792.1"/>
    </source>
</evidence>
<keyword evidence="7 8" id="KW-0009">Actin-binding</keyword>
<feature type="domain" description="Myosin motor" evidence="9">
    <location>
        <begin position="86"/>
        <end position="338"/>
    </location>
</feature>
<evidence type="ECO:0000256" key="1">
    <source>
        <dbReference type="ARBA" id="ARBA00008314"/>
    </source>
</evidence>
<dbReference type="Proteomes" id="UP000008068">
    <property type="component" value="Unassembled WGS sequence"/>
</dbReference>
<keyword evidence="12" id="KW-1185">Reference proteome</keyword>
<evidence type="ECO:0000256" key="7">
    <source>
        <dbReference type="ARBA" id="ARBA00023203"/>
    </source>
</evidence>
<sequence>MMASRTKNDEIELLRAKTDILNPSITADWAKKQLRWVPSEKDGFALGAIIGSPHPDGTIDIELMETGERQRVSSDECQKPNPPKFEKCEDMAMLTCLNEPSVLHNLKQRYFSNLYYTYSGLFCVVINPYKRIPIYTDTIAEQFKCKKRKEMPSHIFAVADEAYRSMLQERDDQSILCTGESGAGKTENTKKVIQYLAYVANRSMMKSRNTSVDLDTSSNRMMRQLEKQLLQTYSGLFCVVINPYKRIPIYTDTIAEQFKCKKRKEMPSHISAVADEAYRSMLQERDDQSILCTGESGAGKTENTKKVIQYLAYVANRSMMKRRKTSVDLDTSSNRMIR</sequence>
<comment type="caution">
    <text evidence="8">Lacks conserved residue(s) required for the propagation of feature annotation.</text>
</comment>
<evidence type="ECO:0000259" key="10">
    <source>
        <dbReference type="PROSITE" id="PS51844"/>
    </source>
</evidence>
<dbReference type="SMART" id="SM00242">
    <property type="entry name" value="MYSc"/>
    <property type="match status" value="1"/>
</dbReference>
<feature type="domain" description="Myosin N-terminal SH3-like" evidence="10">
    <location>
        <begin position="30"/>
        <end position="82"/>
    </location>
</feature>
<protein>
    <submittedName>
        <fullName evidence="11">Uncharacterized protein</fullName>
    </submittedName>
</protein>
<gene>
    <name evidence="11" type="ORF">CAEBREN_05138</name>
</gene>
<dbReference type="STRING" id="135651.G0N6P3"/>
<dbReference type="GO" id="GO:0016020">
    <property type="term" value="C:membrane"/>
    <property type="evidence" value="ECO:0007669"/>
    <property type="project" value="TreeGrafter"/>
</dbReference>
<evidence type="ECO:0000256" key="5">
    <source>
        <dbReference type="ARBA" id="ARBA00023123"/>
    </source>
</evidence>
<dbReference type="Pfam" id="PF00063">
    <property type="entry name" value="Myosin_head"/>
    <property type="match status" value="1"/>
</dbReference>
<dbReference type="InterPro" id="IPR001609">
    <property type="entry name" value="Myosin_head_motor_dom-like"/>
</dbReference>
<dbReference type="GO" id="GO:0007015">
    <property type="term" value="P:actin filament organization"/>
    <property type="evidence" value="ECO:0007669"/>
    <property type="project" value="TreeGrafter"/>
</dbReference>
<accession>G0N6P3</accession>
<dbReference type="eggNOG" id="KOG0161">
    <property type="taxonomic scope" value="Eukaryota"/>
</dbReference>
<dbReference type="GO" id="GO:0005737">
    <property type="term" value="C:cytoplasm"/>
    <property type="evidence" value="ECO:0007669"/>
    <property type="project" value="TreeGrafter"/>
</dbReference>
<dbReference type="AlphaFoldDB" id="G0N6P3"/>
<keyword evidence="3 8" id="KW-0067">ATP-binding</keyword>
<evidence type="ECO:0000259" key="9">
    <source>
        <dbReference type="PROSITE" id="PS51456"/>
    </source>
</evidence>
<comment type="similarity">
    <text evidence="1 8">Belongs to the TRAFAC class myosin-kinesin ATPase superfamily. Myosin family.</text>
</comment>
<evidence type="ECO:0000256" key="3">
    <source>
        <dbReference type="ARBA" id="ARBA00022840"/>
    </source>
</evidence>
<dbReference type="PROSITE" id="PS51844">
    <property type="entry name" value="SH3_LIKE"/>
    <property type="match status" value="1"/>
</dbReference>
<dbReference type="SUPFAM" id="SSF52540">
    <property type="entry name" value="P-loop containing nucleoside triphosphate hydrolases"/>
    <property type="match status" value="2"/>
</dbReference>
<dbReference type="GO" id="GO:0005524">
    <property type="term" value="F:ATP binding"/>
    <property type="evidence" value="ECO:0007669"/>
    <property type="project" value="UniProtKB-UniRule"/>
</dbReference>
<keyword evidence="6 8" id="KW-0505">Motor protein</keyword>
<dbReference type="PANTHER" id="PTHR13140:SF857">
    <property type="entry name" value="MYOSIN-11"/>
    <property type="match status" value="1"/>
</dbReference>
<dbReference type="OrthoDB" id="10055605at2759"/>
<dbReference type="InterPro" id="IPR036961">
    <property type="entry name" value="Kinesin_motor_dom_sf"/>
</dbReference>
<evidence type="ECO:0000313" key="12">
    <source>
        <dbReference type="Proteomes" id="UP000008068"/>
    </source>
</evidence>
<dbReference type="InterPro" id="IPR027417">
    <property type="entry name" value="P-loop_NTPase"/>
</dbReference>
<dbReference type="PANTHER" id="PTHR13140">
    <property type="entry name" value="MYOSIN"/>
    <property type="match status" value="1"/>
</dbReference>
<dbReference type="InterPro" id="IPR004009">
    <property type="entry name" value="SH3_Myosin"/>
</dbReference>
<keyword evidence="4" id="KW-0175">Coiled coil</keyword>
<dbReference type="PROSITE" id="PS51456">
    <property type="entry name" value="MYOSIN_MOTOR"/>
    <property type="match status" value="1"/>
</dbReference>
<dbReference type="PRINTS" id="PR00193">
    <property type="entry name" value="MYOSINHEAVY"/>
</dbReference>
<name>G0N6P3_CAEBE</name>
<reference evidence="12" key="1">
    <citation type="submission" date="2011-07" db="EMBL/GenBank/DDBJ databases">
        <authorList>
            <consortium name="Caenorhabditis brenneri Sequencing and Analysis Consortium"/>
            <person name="Wilson R.K."/>
        </authorList>
    </citation>
    <scope>NUCLEOTIDE SEQUENCE [LARGE SCALE GENOMIC DNA]</scope>
    <source>
        <strain evidence="12">PB2801</strain>
    </source>
</reference>
<dbReference type="EMBL" id="GL379844">
    <property type="protein sequence ID" value="EGT53792.1"/>
    <property type="molecule type" value="Genomic_DNA"/>
</dbReference>
<evidence type="ECO:0000256" key="2">
    <source>
        <dbReference type="ARBA" id="ARBA00022741"/>
    </source>
</evidence>
<keyword evidence="2 8" id="KW-0547">Nucleotide-binding</keyword>
<organism evidence="12">
    <name type="scientific">Caenorhabditis brenneri</name>
    <name type="common">Nematode worm</name>
    <dbReference type="NCBI Taxonomy" id="135651"/>
    <lineage>
        <taxon>Eukaryota</taxon>
        <taxon>Metazoa</taxon>
        <taxon>Ecdysozoa</taxon>
        <taxon>Nematoda</taxon>
        <taxon>Chromadorea</taxon>
        <taxon>Rhabditida</taxon>
        <taxon>Rhabditina</taxon>
        <taxon>Rhabditomorpha</taxon>
        <taxon>Rhabditoidea</taxon>
        <taxon>Rhabditidae</taxon>
        <taxon>Peloderinae</taxon>
        <taxon>Caenorhabditis</taxon>
    </lineage>
</organism>
<evidence type="ECO:0000256" key="4">
    <source>
        <dbReference type="ARBA" id="ARBA00023054"/>
    </source>
</evidence>
<dbReference type="GO" id="GO:0051015">
    <property type="term" value="F:actin filament binding"/>
    <property type="evidence" value="ECO:0007669"/>
    <property type="project" value="TreeGrafter"/>
</dbReference>
<dbReference type="GO" id="GO:0016459">
    <property type="term" value="C:myosin complex"/>
    <property type="evidence" value="ECO:0007669"/>
    <property type="project" value="UniProtKB-KW"/>
</dbReference>
<feature type="binding site" evidence="8">
    <location>
        <begin position="294"/>
        <end position="301"/>
    </location>
    <ligand>
        <name>ATP</name>
        <dbReference type="ChEBI" id="CHEBI:30616"/>
    </ligand>
</feature>
<dbReference type="HOGENOM" id="CLU_821902_0_0_1"/>
<evidence type="ECO:0000256" key="8">
    <source>
        <dbReference type="PROSITE-ProRule" id="PRU00782"/>
    </source>
</evidence>
<dbReference type="GO" id="GO:0000146">
    <property type="term" value="F:microfilament motor activity"/>
    <property type="evidence" value="ECO:0007669"/>
    <property type="project" value="TreeGrafter"/>
</dbReference>
<evidence type="ECO:0000256" key="6">
    <source>
        <dbReference type="ARBA" id="ARBA00023175"/>
    </source>
</evidence>
<proteinExistence type="inferred from homology"/>
<dbReference type="Gene3D" id="3.40.850.10">
    <property type="entry name" value="Kinesin motor domain"/>
    <property type="match status" value="2"/>
</dbReference>